<sequence>MALLSPFMAFPSKSVLPKPARILAFHGPAIAFNGNSLKIGFAPTCEDIGLSWPYYRLSWHFPQNRFCPNLRGCRPFMALLSPFTALPSKSVLPQPARILAFFGPAIASSWHFPQNRFCPNLRGYWPFMALLSPLHGISLQIGFAQTCEDIGLIWPCYRLSCHFGCDDPFYFDGAHVPHSRFCPVPQWFCLNRRGCWPFQAIYPPFMRSRHRHHWLVSCLLPFFQWYLGPYPGNVPHARSTCPSA</sequence>
<dbReference type="AlphaFoldDB" id="A0A9K3KX07"/>
<accession>A0A9K3KX07</accession>
<comment type="caution">
    <text evidence="1">The sequence shown here is derived from an EMBL/GenBank/DDBJ whole genome shotgun (WGS) entry which is preliminary data.</text>
</comment>
<reference evidence="1" key="2">
    <citation type="submission" date="2021-04" db="EMBL/GenBank/DDBJ databases">
        <authorList>
            <person name="Podell S."/>
        </authorList>
    </citation>
    <scope>NUCLEOTIDE SEQUENCE</scope>
    <source>
        <strain evidence="1">Hildebrandi</strain>
    </source>
</reference>
<organism evidence="1 2">
    <name type="scientific">Nitzschia inconspicua</name>
    <dbReference type="NCBI Taxonomy" id="303405"/>
    <lineage>
        <taxon>Eukaryota</taxon>
        <taxon>Sar</taxon>
        <taxon>Stramenopiles</taxon>
        <taxon>Ochrophyta</taxon>
        <taxon>Bacillariophyta</taxon>
        <taxon>Bacillariophyceae</taxon>
        <taxon>Bacillariophycidae</taxon>
        <taxon>Bacillariales</taxon>
        <taxon>Bacillariaceae</taxon>
        <taxon>Nitzschia</taxon>
    </lineage>
</organism>
<gene>
    <name evidence="1" type="ORF">IV203_010743</name>
</gene>
<name>A0A9K3KX07_9STRA</name>
<reference evidence="1" key="1">
    <citation type="journal article" date="2021" name="Sci. Rep.">
        <title>Diploid genomic architecture of Nitzschia inconspicua, an elite biomass production diatom.</title>
        <authorList>
            <person name="Oliver A."/>
            <person name="Podell S."/>
            <person name="Pinowska A."/>
            <person name="Traller J.C."/>
            <person name="Smith S.R."/>
            <person name="McClure R."/>
            <person name="Beliaev A."/>
            <person name="Bohutskyi P."/>
            <person name="Hill E.A."/>
            <person name="Rabines A."/>
            <person name="Zheng H."/>
            <person name="Allen L.Z."/>
            <person name="Kuo A."/>
            <person name="Grigoriev I.V."/>
            <person name="Allen A.E."/>
            <person name="Hazlebeck D."/>
            <person name="Allen E.E."/>
        </authorList>
    </citation>
    <scope>NUCLEOTIDE SEQUENCE</scope>
    <source>
        <strain evidence="1">Hildebrandi</strain>
    </source>
</reference>
<dbReference type="Proteomes" id="UP000693970">
    <property type="component" value="Unassembled WGS sequence"/>
</dbReference>
<evidence type="ECO:0000313" key="1">
    <source>
        <dbReference type="EMBL" id="KAG7351383.1"/>
    </source>
</evidence>
<protein>
    <submittedName>
        <fullName evidence="1">Uncharacterized protein</fullName>
    </submittedName>
</protein>
<keyword evidence="2" id="KW-1185">Reference proteome</keyword>
<proteinExistence type="predicted"/>
<dbReference type="EMBL" id="JAGRRH010000018">
    <property type="protein sequence ID" value="KAG7351383.1"/>
    <property type="molecule type" value="Genomic_DNA"/>
</dbReference>
<evidence type="ECO:0000313" key="2">
    <source>
        <dbReference type="Proteomes" id="UP000693970"/>
    </source>
</evidence>